<evidence type="ECO:0000313" key="3">
    <source>
        <dbReference type="Proteomes" id="UP000198287"/>
    </source>
</evidence>
<sequence>MFKRKMILIFVLLSAALLQHQVNAQGLQGNNGYSIQIKYCHQSCRGFGCQCYASSRCDNFRRTSGQDSHLLILSDQSRFCRELGYCDYAGSCSPKVDSDGGQMMRRDPNMEAMNNCNKNTNIDCIPMVPSPNNNNNMRKIPCNRNPYCQQGQCLPDGNCSRFKTFRDKEDKCDLCVRTMGGMCNEEGGVCVVKKSGSMMMI</sequence>
<evidence type="ECO:0000256" key="1">
    <source>
        <dbReference type="SAM" id="SignalP"/>
    </source>
</evidence>
<name>A0A226ERH2_FOLCA</name>
<feature type="signal peptide" evidence="1">
    <location>
        <begin position="1"/>
        <end position="24"/>
    </location>
</feature>
<dbReference type="AlphaFoldDB" id="A0A226ERH2"/>
<keyword evidence="1" id="KW-0732">Signal</keyword>
<dbReference type="Proteomes" id="UP000198287">
    <property type="component" value="Unassembled WGS sequence"/>
</dbReference>
<protein>
    <submittedName>
        <fullName evidence="2">Uncharacterized protein</fullName>
    </submittedName>
</protein>
<keyword evidence="3" id="KW-1185">Reference proteome</keyword>
<organism evidence="2 3">
    <name type="scientific">Folsomia candida</name>
    <name type="common">Springtail</name>
    <dbReference type="NCBI Taxonomy" id="158441"/>
    <lineage>
        <taxon>Eukaryota</taxon>
        <taxon>Metazoa</taxon>
        <taxon>Ecdysozoa</taxon>
        <taxon>Arthropoda</taxon>
        <taxon>Hexapoda</taxon>
        <taxon>Collembola</taxon>
        <taxon>Entomobryomorpha</taxon>
        <taxon>Isotomoidea</taxon>
        <taxon>Isotomidae</taxon>
        <taxon>Proisotominae</taxon>
        <taxon>Folsomia</taxon>
    </lineage>
</organism>
<accession>A0A226ERH2</accession>
<evidence type="ECO:0000313" key="2">
    <source>
        <dbReference type="EMBL" id="OXA59401.1"/>
    </source>
</evidence>
<reference evidence="2 3" key="1">
    <citation type="submission" date="2015-12" db="EMBL/GenBank/DDBJ databases">
        <title>The genome of Folsomia candida.</title>
        <authorList>
            <person name="Faddeeva A."/>
            <person name="Derks M.F."/>
            <person name="Anvar Y."/>
            <person name="Smit S."/>
            <person name="Van Straalen N."/>
            <person name="Roelofs D."/>
        </authorList>
    </citation>
    <scope>NUCLEOTIDE SEQUENCE [LARGE SCALE GENOMIC DNA]</scope>
    <source>
        <strain evidence="2 3">VU population</strain>
        <tissue evidence="2">Whole body</tissue>
    </source>
</reference>
<gene>
    <name evidence="2" type="ORF">Fcan01_04853</name>
</gene>
<comment type="caution">
    <text evidence="2">The sequence shown here is derived from an EMBL/GenBank/DDBJ whole genome shotgun (WGS) entry which is preliminary data.</text>
</comment>
<feature type="chain" id="PRO_5012511102" evidence="1">
    <location>
        <begin position="25"/>
        <end position="201"/>
    </location>
</feature>
<proteinExistence type="predicted"/>
<dbReference type="EMBL" id="LNIX01000002">
    <property type="protein sequence ID" value="OXA59401.1"/>
    <property type="molecule type" value="Genomic_DNA"/>
</dbReference>